<keyword evidence="12" id="KW-1185">Reference proteome</keyword>
<feature type="transmembrane region" description="Helical" evidence="9">
    <location>
        <begin position="162"/>
        <end position="182"/>
    </location>
</feature>
<dbReference type="Proteomes" id="UP000292003">
    <property type="component" value="Unassembled WGS sequence"/>
</dbReference>
<dbReference type="GO" id="GO:0005524">
    <property type="term" value="F:ATP binding"/>
    <property type="evidence" value="ECO:0007669"/>
    <property type="project" value="UniProtKB-KW"/>
</dbReference>
<dbReference type="PANTHER" id="PTHR24421:SF10">
    <property type="entry name" value="NITRATE_NITRITE SENSOR PROTEIN NARQ"/>
    <property type="match status" value="1"/>
</dbReference>
<dbReference type="Pfam" id="PF13796">
    <property type="entry name" value="Sensor"/>
    <property type="match status" value="1"/>
</dbReference>
<keyword evidence="5" id="KW-0547">Nucleotide-binding</keyword>
<evidence type="ECO:0000256" key="3">
    <source>
        <dbReference type="ARBA" id="ARBA00022553"/>
    </source>
</evidence>
<dbReference type="Pfam" id="PF02518">
    <property type="entry name" value="HATPase_c"/>
    <property type="match status" value="1"/>
</dbReference>
<dbReference type="EC" id="2.7.13.3" evidence="2"/>
<dbReference type="Gene3D" id="3.30.565.10">
    <property type="entry name" value="Histidine kinase-like ATPase, C-terminal domain"/>
    <property type="match status" value="1"/>
</dbReference>
<name>A0A4Q7J919_9PSEU</name>
<evidence type="ECO:0000256" key="6">
    <source>
        <dbReference type="ARBA" id="ARBA00022777"/>
    </source>
</evidence>
<evidence type="ECO:0000256" key="7">
    <source>
        <dbReference type="ARBA" id="ARBA00022840"/>
    </source>
</evidence>
<keyword evidence="9" id="KW-0472">Membrane</keyword>
<feature type="domain" description="Histidine kinase/HSP90-like ATPase" evidence="10">
    <location>
        <begin position="321"/>
        <end position="411"/>
    </location>
</feature>
<dbReference type="GO" id="GO:0000155">
    <property type="term" value="F:phosphorelay sensor kinase activity"/>
    <property type="evidence" value="ECO:0007669"/>
    <property type="project" value="InterPro"/>
</dbReference>
<dbReference type="GO" id="GO:0046983">
    <property type="term" value="F:protein dimerization activity"/>
    <property type="evidence" value="ECO:0007669"/>
    <property type="project" value="InterPro"/>
</dbReference>
<keyword evidence="6 11" id="KW-0418">Kinase</keyword>
<dbReference type="OrthoDB" id="5242012at2"/>
<evidence type="ECO:0000313" key="11">
    <source>
        <dbReference type="EMBL" id="RZQ63372.1"/>
    </source>
</evidence>
<keyword evidence="4" id="KW-0808">Transferase</keyword>
<dbReference type="InterPro" id="IPR011712">
    <property type="entry name" value="Sig_transdc_His_kin_sub3_dim/P"/>
</dbReference>
<dbReference type="InterPro" id="IPR050482">
    <property type="entry name" value="Sensor_HK_TwoCompSys"/>
</dbReference>
<keyword evidence="3" id="KW-0597">Phosphoprotein</keyword>
<proteinExistence type="predicted"/>
<evidence type="ECO:0000256" key="1">
    <source>
        <dbReference type="ARBA" id="ARBA00000085"/>
    </source>
</evidence>
<dbReference type="SMART" id="SM00387">
    <property type="entry name" value="HATPase_c"/>
    <property type="match status" value="1"/>
</dbReference>
<reference evidence="11 12" key="1">
    <citation type="submission" date="2019-02" db="EMBL/GenBank/DDBJ databases">
        <title>Draft genome sequence of Amycolatopsis sp. 8-3EHSu isolated from roots of Suaeda maritima.</title>
        <authorList>
            <person name="Duangmal K."/>
            <person name="Chantavorakit T."/>
        </authorList>
    </citation>
    <scope>NUCLEOTIDE SEQUENCE [LARGE SCALE GENOMIC DNA]</scope>
    <source>
        <strain evidence="11 12">8-3EHSu</strain>
    </source>
</reference>
<protein>
    <recommendedName>
        <fullName evidence="2">histidine kinase</fullName>
        <ecNumber evidence="2">2.7.13.3</ecNumber>
    </recommendedName>
</protein>
<evidence type="ECO:0000313" key="12">
    <source>
        <dbReference type="Proteomes" id="UP000292003"/>
    </source>
</evidence>
<dbReference type="EMBL" id="SFCC01000006">
    <property type="protein sequence ID" value="RZQ63372.1"/>
    <property type="molecule type" value="Genomic_DNA"/>
</dbReference>
<sequence>MMPPLPRTRTEEHTVSERSWPGAWRFLAVGALVGFQALAVLLAMVLCVALVVTLPLLPHVVRLARGLAARERGRVGRFLGTTIPQPPPSTEDDLATVAASRPARRDAQWVALQAGAGLLGGAVAIGSPVGVLQNLVIAGFWWAFPGVTTTVDTPVRSWGDALLALGIAVLYGLLGVAVGPLARWYARVSAARLGPSKQSLAERLAEVTATRAAALEAHGNELRRIERNLHDGTQNRLVAVVMQLGMVERALRRDPGSALPLVLTAQNAATDALAELRQVVRAIYPPVLADHGLSGAVRSLAAHCPIPCTVDEHPVPRLPAAVEAAAYFVVAEALTNAVKHSGADRITVSLRDDAGVLVIEVTDDGRGGADESAGTGLSGIRRRVAAFDGSTTVDSPVGGPTVLKVAIPTGT</sequence>
<gene>
    <name evidence="11" type="ORF">EWH70_13035</name>
</gene>
<feature type="transmembrane region" description="Helical" evidence="9">
    <location>
        <begin position="109"/>
        <end position="142"/>
    </location>
</feature>
<accession>A0A4Q7J919</accession>
<evidence type="ECO:0000256" key="8">
    <source>
        <dbReference type="ARBA" id="ARBA00023012"/>
    </source>
</evidence>
<keyword evidence="9" id="KW-0812">Transmembrane</keyword>
<feature type="transmembrane region" description="Helical" evidence="9">
    <location>
        <begin position="26"/>
        <end position="57"/>
    </location>
</feature>
<evidence type="ECO:0000256" key="9">
    <source>
        <dbReference type="SAM" id="Phobius"/>
    </source>
</evidence>
<keyword evidence="7" id="KW-0067">ATP-binding</keyword>
<dbReference type="PANTHER" id="PTHR24421">
    <property type="entry name" value="NITRATE/NITRITE SENSOR PROTEIN NARX-RELATED"/>
    <property type="match status" value="1"/>
</dbReference>
<dbReference type="Gene3D" id="1.20.5.1930">
    <property type="match status" value="1"/>
</dbReference>
<comment type="catalytic activity">
    <reaction evidence="1">
        <text>ATP + protein L-histidine = ADP + protein N-phospho-L-histidine.</text>
        <dbReference type="EC" id="2.7.13.3"/>
    </reaction>
</comment>
<dbReference type="SUPFAM" id="SSF55874">
    <property type="entry name" value="ATPase domain of HSP90 chaperone/DNA topoisomerase II/histidine kinase"/>
    <property type="match status" value="1"/>
</dbReference>
<dbReference type="CDD" id="cd16917">
    <property type="entry name" value="HATPase_UhpB-NarQ-NarX-like"/>
    <property type="match status" value="1"/>
</dbReference>
<dbReference type="InterPro" id="IPR003594">
    <property type="entry name" value="HATPase_dom"/>
</dbReference>
<evidence type="ECO:0000256" key="4">
    <source>
        <dbReference type="ARBA" id="ARBA00022679"/>
    </source>
</evidence>
<evidence type="ECO:0000256" key="2">
    <source>
        <dbReference type="ARBA" id="ARBA00012438"/>
    </source>
</evidence>
<evidence type="ECO:0000256" key="5">
    <source>
        <dbReference type="ARBA" id="ARBA00022741"/>
    </source>
</evidence>
<dbReference type="GO" id="GO:0016020">
    <property type="term" value="C:membrane"/>
    <property type="evidence" value="ECO:0007669"/>
    <property type="project" value="InterPro"/>
</dbReference>
<dbReference type="InterPro" id="IPR036890">
    <property type="entry name" value="HATPase_C_sf"/>
</dbReference>
<organism evidence="11 12">
    <name type="scientific">Amycolatopsis suaedae</name>
    <dbReference type="NCBI Taxonomy" id="2510978"/>
    <lineage>
        <taxon>Bacteria</taxon>
        <taxon>Bacillati</taxon>
        <taxon>Actinomycetota</taxon>
        <taxon>Actinomycetes</taxon>
        <taxon>Pseudonocardiales</taxon>
        <taxon>Pseudonocardiaceae</taxon>
        <taxon>Amycolatopsis</taxon>
    </lineage>
</organism>
<keyword evidence="9" id="KW-1133">Transmembrane helix</keyword>
<keyword evidence="8" id="KW-0902">Two-component regulatory system</keyword>
<dbReference type="InterPro" id="IPR025828">
    <property type="entry name" value="Put_sensor_dom"/>
</dbReference>
<comment type="caution">
    <text evidence="11">The sequence shown here is derived from an EMBL/GenBank/DDBJ whole genome shotgun (WGS) entry which is preliminary data.</text>
</comment>
<dbReference type="Pfam" id="PF07730">
    <property type="entry name" value="HisKA_3"/>
    <property type="match status" value="1"/>
</dbReference>
<evidence type="ECO:0000259" key="10">
    <source>
        <dbReference type="SMART" id="SM00387"/>
    </source>
</evidence>
<dbReference type="AlphaFoldDB" id="A0A4Q7J919"/>